<evidence type="ECO:0000256" key="1">
    <source>
        <dbReference type="SAM" id="Coils"/>
    </source>
</evidence>
<dbReference type="RefSeq" id="WP_413261426.1">
    <property type="nucleotide sequence ID" value="NZ_JBHFNR010000016.1"/>
</dbReference>
<comment type="caution">
    <text evidence="4">The sequence shown here is derived from an EMBL/GenBank/DDBJ whole genome shotgun (WGS) entry which is preliminary data.</text>
</comment>
<feature type="coiled-coil region" evidence="1">
    <location>
        <begin position="949"/>
        <end position="976"/>
    </location>
</feature>
<feature type="region of interest" description="Disordered" evidence="2">
    <location>
        <begin position="293"/>
        <end position="441"/>
    </location>
</feature>
<feature type="compositionally biased region" description="Basic and acidic residues" evidence="2">
    <location>
        <begin position="1447"/>
        <end position="1491"/>
    </location>
</feature>
<feature type="compositionally biased region" description="Basic and acidic residues" evidence="2">
    <location>
        <begin position="694"/>
        <end position="705"/>
    </location>
</feature>
<dbReference type="InterPro" id="IPR016641">
    <property type="entry name" value="EGD2/NACA0like"/>
</dbReference>
<dbReference type="InterPro" id="IPR025295">
    <property type="entry name" value="eCIS_core_dom"/>
</dbReference>
<reference evidence="4 5" key="1">
    <citation type="submission" date="2024-09" db="EMBL/GenBank/DDBJ databases">
        <title>Floridaenema gen nov. (Aerosakkonemataceae, Aerosakkonematales ord. nov., Cyanobacteria) from benthic tropical and subtropical fresh waters, with the description of four new species.</title>
        <authorList>
            <person name="Moretto J.A."/>
            <person name="Berthold D.E."/>
            <person name="Lefler F.W."/>
            <person name="Huang I.-S."/>
            <person name="Laughinghouse H. IV."/>
        </authorList>
    </citation>
    <scope>NUCLEOTIDE SEQUENCE [LARGE SCALE GENOMIC DNA]</scope>
    <source>
        <strain evidence="4 5">BLCC-F50</strain>
    </source>
</reference>
<feature type="compositionally biased region" description="Gly residues" evidence="2">
    <location>
        <begin position="646"/>
        <end position="668"/>
    </location>
</feature>
<feature type="compositionally biased region" description="Basic and acidic residues" evidence="2">
    <location>
        <begin position="485"/>
        <end position="496"/>
    </location>
</feature>
<feature type="compositionally biased region" description="Basic and acidic residues" evidence="2">
    <location>
        <begin position="718"/>
        <end position="732"/>
    </location>
</feature>
<feature type="compositionally biased region" description="Polar residues" evidence="2">
    <location>
        <begin position="8"/>
        <end position="51"/>
    </location>
</feature>
<protein>
    <submittedName>
        <fullName evidence="4">DUF4157 domain-containing protein</fullName>
    </submittedName>
</protein>
<feature type="compositionally biased region" description="Basic and acidic residues" evidence="2">
    <location>
        <begin position="516"/>
        <end position="533"/>
    </location>
</feature>
<dbReference type="PANTHER" id="PTHR21713">
    <property type="entry name" value="NASCENT POLYPEPTIDE ASSOCIATED COMPLEX ALPHA SUBUNIT-RELATED"/>
    <property type="match status" value="1"/>
</dbReference>
<feature type="region of interest" description="Disordered" evidence="2">
    <location>
        <begin position="1753"/>
        <end position="1810"/>
    </location>
</feature>
<feature type="compositionally biased region" description="Basic and acidic residues" evidence="2">
    <location>
        <begin position="85"/>
        <end position="98"/>
    </location>
</feature>
<feature type="compositionally biased region" description="Basic and acidic residues" evidence="2">
    <location>
        <begin position="106"/>
        <end position="127"/>
    </location>
</feature>
<feature type="region of interest" description="Disordered" evidence="2">
    <location>
        <begin position="1"/>
        <end position="51"/>
    </location>
</feature>
<feature type="region of interest" description="Disordered" evidence="2">
    <location>
        <begin position="476"/>
        <end position="851"/>
    </location>
</feature>
<name>A0ABV4XJ71_9CYAN</name>
<feature type="compositionally biased region" description="Pro residues" evidence="2">
    <location>
        <begin position="813"/>
        <end position="825"/>
    </location>
</feature>
<feature type="region of interest" description="Disordered" evidence="2">
    <location>
        <begin position="1662"/>
        <end position="1689"/>
    </location>
</feature>
<feature type="compositionally biased region" description="Basic and acidic residues" evidence="2">
    <location>
        <begin position="1704"/>
        <end position="1718"/>
    </location>
</feature>
<feature type="compositionally biased region" description="Basic and acidic residues" evidence="2">
    <location>
        <begin position="1543"/>
        <end position="1559"/>
    </location>
</feature>
<accession>A0ABV4XJ71</accession>
<keyword evidence="1" id="KW-0175">Coiled coil</keyword>
<feature type="compositionally biased region" description="Basic and acidic residues" evidence="2">
    <location>
        <begin position="251"/>
        <end position="276"/>
    </location>
</feature>
<sequence>MSERISAKTKNSSTVSPAAQTSVPLLQRHSFTNTKNGGTNSTLLSEQETPQPSFARAKFDLSNVSLFAPAAKANPAMVSAGTVQRQEEKKEKPEDVQMKPEAQVLQREETAESEAKKPGENEAKISPDEEAQQQKVARASFDLANVSVFPKAIQRQEAEGEKKEDDKAEVQAKSEAGTTPQSEEEKKKPEDVQMKEASGEVSPQEEEKKKLEEVQKKEAEGKVSPEEEQKKKPEEVQKEAAKGKASPQEEEEKKKLAELKQKEAEGKLSSEEQEEKKRLELLMKSVQTKLAVGKPGDKYEQEADSAAAKVMTMPEKSIQRQAKGEEEEVQAKSLANSSMLQRQAEGEEEEVQAKPLINTISPMVQRQAEGEEEEVQAKSLGNSSMLQREAEGDEEVQMKASGVRQSGKDGGLQAASGVETSLANSKGGGSPLPDEVKGFMEPRFGADFSGVRVHTDSTAVQMNKELGAQAFAHGSDIYYGAGKSPGKDELTAHELTHTIQQTGGVQAKKFSNSTTKENKIQAKENLAETKPQQEKVSPAKSSKGQQADSVNKENSASPDEKAAKEGQPPVNPEGKANQASADGKAAKEGQPPVNPEGKANSASADGKGGKEGQGSAIPVVKGAAPDGKGAKGGQPEALLNTLTAGGKAGAAVGGAGNGAGAGGAGEGGEAPRSPEKDPAYQGVIDRAKGVATQQKDHPPAEKKSNEAQAAALPPGNEVETKAQDRQVQEMEKQPPGSFNAEAFKEALMQKISQATPGTLEEADNFKNNNKLDSVKGELSSQVGDEKKQAVDPVEQKTKEEPKTEGIKGKSVTPLPPKQAGAPPPNVGAEQAAPKPKTESEVSLQAGSQSIDKQMADGNITEEQLAKSNEPQFQSALEAKGTAQTHANTAPQAYRQEEKGILTQAQMQAQTTAKTDLQEMHSGKQQAVNKVAGLQGDTKGHDEQKRSEVANNIQKIYNNTKQNVENLLGQLDSEVNQQFDEGASKAKAEFEDYVGKRMERYKNDRYSGILGPGRWLWDKLFGMPGEVNAFYQEGKDKFIASMGQTIDNIANHVAEKLNAAKNEIAKGRKEINKYVSGLDPSLKKVGQEAAEDIKDRFDELEETVNNKQDELVDSLAQKYNENLQQVDARIEQMKEENKGLVQKAVEFIVNVAKTVVELTKMLAQVLMRAISVLDKIIFDPIGFFSNLVNGVKQGFQNFMQNIGQHLAKGLIGWLSGKVASAGLQMPESLDAKGIFTLVAQIMGLTFENVRERAAKRLGEEKVSQMESTFEMFIVLKNQGIAGLWQFIQDTVGDLNERVMEPIKNYVIESVIKAGINWVFSLLSPASAFVKACQMIYEVVKFFVERASEIVDLVNAVLDSIVAIANGAIGEAAKKIEDALAKALPLVIDLLARVIGLGGVSQKVQGMITKVRGPIDRAIDKVIDKGAKVANKVGDKFESGKGKGKKNKDKNNKREDKTQGKDNSGERKNRADEKAQTRGHNDKADEKDQTRDKNNRKKDSKNNTKNPDKAKDNNDKKGKDSKNDKRTQQQKQADLGKALTQADQLVKDDKISSEQVKERLPGIKSKYKMTSLKLIVDSKDDVKEIVHVEGIINPKDKKPKSVKFNYSEALTKAKSEFGERLFARKELETYLSVNRATALKAINKWKEEGQLHTLASASSDPLTQYSFDKNKAGQRDTNPNNRSKYGYSNPAKDSAVGLQILSKGLRSDSPEPILKDDANYHKNKAQYDSTRPGSTYKNFVYSFAILGHKDPGASGHWNRIGHKQSKAENQAWNKEPNSYQGPEHKEESSASGGSAERYRVPSKAIGSHSDWW</sequence>
<feature type="compositionally biased region" description="Polar residues" evidence="2">
    <location>
        <begin position="539"/>
        <end position="557"/>
    </location>
</feature>
<feature type="compositionally biased region" description="Basic and acidic residues" evidence="2">
    <location>
        <begin position="1498"/>
        <end position="1525"/>
    </location>
</feature>
<evidence type="ECO:0000259" key="3">
    <source>
        <dbReference type="Pfam" id="PF13699"/>
    </source>
</evidence>
<feature type="compositionally biased region" description="Basic and acidic residues" evidence="2">
    <location>
        <begin position="205"/>
        <end position="242"/>
    </location>
</feature>
<feature type="region of interest" description="Disordered" evidence="2">
    <location>
        <begin position="1432"/>
        <end position="1559"/>
    </location>
</feature>
<feature type="domain" description="eCIS core" evidence="3">
    <location>
        <begin position="431"/>
        <end position="504"/>
    </location>
</feature>
<feature type="region of interest" description="Disordered" evidence="2">
    <location>
        <begin position="69"/>
        <end position="276"/>
    </location>
</feature>
<keyword evidence="5" id="KW-1185">Reference proteome</keyword>
<feature type="compositionally biased region" description="Polar residues" evidence="2">
    <location>
        <begin position="1765"/>
        <end position="1778"/>
    </location>
</feature>
<organism evidence="4 5">
    <name type="scientific">Floridaenema flaviceps BLCC-F50</name>
    <dbReference type="NCBI Taxonomy" id="3153642"/>
    <lineage>
        <taxon>Bacteria</taxon>
        <taxon>Bacillati</taxon>
        <taxon>Cyanobacteriota</taxon>
        <taxon>Cyanophyceae</taxon>
        <taxon>Oscillatoriophycideae</taxon>
        <taxon>Aerosakkonematales</taxon>
        <taxon>Aerosakkonemataceae</taxon>
        <taxon>Floridanema</taxon>
        <taxon>Floridanema flaviceps</taxon>
    </lineage>
</organism>
<dbReference type="Pfam" id="PF13699">
    <property type="entry name" value="eCIS_core"/>
    <property type="match status" value="1"/>
</dbReference>
<gene>
    <name evidence="4" type="ORF">ACE1CI_02285</name>
</gene>
<feature type="compositionally biased region" description="Polar residues" evidence="2">
    <location>
        <begin position="497"/>
        <end position="515"/>
    </location>
</feature>
<feature type="region of interest" description="Disordered" evidence="2">
    <location>
        <begin position="866"/>
        <end position="887"/>
    </location>
</feature>
<dbReference type="EMBL" id="JBHFNR010000016">
    <property type="protein sequence ID" value="MFB2891750.1"/>
    <property type="molecule type" value="Genomic_DNA"/>
</dbReference>
<feature type="compositionally biased region" description="Basic and acidic residues" evidence="2">
    <location>
        <begin position="154"/>
        <end position="172"/>
    </location>
</feature>
<feature type="compositionally biased region" description="Basic and acidic residues" evidence="2">
    <location>
        <begin position="783"/>
        <end position="807"/>
    </location>
</feature>
<feature type="compositionally biased region" description="Basic and acidic residues" evidence="2">
    <location>
        <begin position="183"/>
        <end position="198"/>
    </location>
</feature>
<proteinExistence type="predicted"/>
<feature type="compositionally biased region" description="Polar residues" evidence="2">
    <location>
        <begin position="840"/>
        <end position="851"/>
    </location>
</feature>
<feature type="region of interest" description="Disordered" evidence="2">
    <location>
        <begin position="1704"/>
        <end position="1729"/>
    </location>
</feature>
<evidence type="ECO:0000313" key="5">
    <source>
        <dbReference type="Proteomes" id="UP001576784"/>
    </source>
</evidence>
<dbReference type="Proteomes" id="UP001576784">
    <property type="component" value="Unassembled WGS sequence"/>
</dbReference>
<evidence type="ECO:0000256" key="2">
    <source>
        <dbReference type="SAM" id="MobiDB-lite"/>
    </source>
</evidence>
<feature type="coiled-coil region" evidence="1">
    <location>
        <begin position="1049"/>
        <end position="1142"/>
    </location>
</feature>
<evidence type="ECO:0000313" key="4">
    <source>
        <dbReference type="EMBL" id="MFB2891750.1"/>
    </source>
</evidence>